<feature type="binding site" evidence="4">
    <location>
        <position position="191"/>
    </location>
    <ligand>
        <name>phosphate</name>
        <dbReference type="ChEBI" id="CHEBI:43474"/>
    </ligand>
</feature>
<name>A0A1D2MDR4_ORCCI</name>
<dbReference type="GO" id="GO:0017061">
    <property type="term" value="F:S-methyl-5-thioadenosine phosphorylase activity"/>
    <property type="evidence" value="ECO:0007669"/>
    <property type="project" value="UniProtKB-UniRule"/>
</dbReference>
<organism evidence="6 7">
    <name type="scientific">Orchesella cincta</name>
    <name type="common">Springtail</name>
    <name type="synonym">Podura cincta</name>
    <dbReference type="NCBI Taxonomy" id="48709"/>
    <lineage>
        <taxon>Eukaryota</taxon>
        <taxon>Metazoa</taxon>
        <taxon>Ecdysozoa</taxon>
        <taxon>Arthropoda</taxon>
        <taxon>Hexapoda</taxon>
        <taxon>Collembola</taxon>
        <taxon>Entomobryomorpha</taxon>
        <taxon>Entomobryoidea</taxon>
        <taxon>Orchesellidae</taxon>
        <taxon>Orchesellinae</taxon>
        <taxon>Orchesella</taxon>
    </lineage>
</organism>
<dbReference type="PANTHER" id="PTHR42679:SF2">
    <property type="entry name" value="S-METHYL-5'-THIOADENOSINE PHOSPHORYLASE"/>
    <property type="match status" value="1"/>
</dbReference>
<sequence length="273" mass="29975">MPVKIGIIGGSGLDDPDILENRKEEFVETAFGKPSDALIHGTIQGIDCILLARHGRKHNISPTNVNYRANIWALKEAGCTHIIVSTASGSLQEEVKPGDLVFVDTFIDRTNKREQTFYDGKTPGCPKGVLHIPMHEPYSKGLREVLIETAKDLNIPFHSSGTVVVIEGPRFSSRAESNMYRSFGASLVNMTNVPEVVLAKEAGILYAAVAMATDYDCWRDTGEKVSVENVLQTFRENANKVTKLFLAAVPKIAKLEWADEIDELKSMVASAVM</sequence>
<dbReference type="GO" id="GO:0019509">
    <property type="term" value="P:L-methionine salvage from methylthioadenosine"/>
    <property type="evidence" value="ECO:0007669"/>
    <property type="project" value="UniProtKB-UniRule"/>
</dbReference>
<dbReference type="SUPFAM" id="SSF53167">
    <property type="entry name" value="Purine and uridine phosphorylases"/>
    <property type="match status" value="1"/>
</dbReference>
<comment type="pathway">
    <text evidence="4">Amino-acid biosynthesis; L-methionine biosynthesis via salvage pathway; S-methyl-5-thio-alpha-D-ribose 1-phosphate from S-methyl-5'-thioadenosine (phosphorylase route): step 1/1.</text>
</comment>
<feature type="site" description="Important for substrate specificity" evidence="4">
    <location>
        <position position="227"/>
    </location>
</feature>
<dbReference type="GO" id="GO:0005634">
    <property type="term" value="C:nucleus"/>
    <property type="evidence" value="ECO:0007669"/>
    <property type="project" value="UniProtKB-SubCell"/>
</dbReference>
<evidence type="ECO:0000313" key="7">
    <source>
        <dbReference type="Proteomes" id="UP000094527"/>
    </source>
</evidence>
<keyword evidence="4" id="KW-0963">Cytoplasm</keyword>
<comment type="catalytic activity">
    <reaction evidence="4">
        <text>S-methyl-5'-thioadenosine + phosphate = 5-(methylsulfanyl)-alpha-D-ribose 1-phosphate + adenine</text>
        <dbReference type="Rhea" id="RHEA:11852"/>
        <dbReference type="ChEBI" id="CHEBI:16708"/>
        <dbReference type="ChEBI" id="CHEBI:17509"/>
        <dbReference type="ChEBI" id="CHEBI:43474"/>
        <dbReference type="ChEBI" id="CHEBI:58533"/>
        <dbReference type="EC" id="2.4.2.28"/>
    </reaction>
</comment>
<dbReference type="AlphaFoldDB" id="A0A1D2MDR4"/>
<feature type="binding site" evidence="4">
    <location>
        <begin position="53"/>
        <end position="54"/>
    </location>
    <ligand>
        <name>phosphate</name>
        <dbReference type="ChEBI" id="CHEBI:43474"/>
    </ligand>
</feature>
<evidence type="ECO:0000256" key="4">
    <source>
        <dbReference type="HAMAP-Rule" id="MF_03155"/>
    </source>
</evidence>
<feature type="binding site" evidence="4">
    <location>
        <position position="190"/>
    </location>
    <ligand>
        <name>substrate</name>
    </ligand>
</feature>
<keyword evidence="4" id="KW-0539">Nucleus</keyword>
<evidence type="ECO:0000313" key="6">
    <source>
        <dbReference type="EMBL" id="ODM91004.1"/>
    </source>
</evidence>
<comment type="caution">
    <text evidence="6">The sequence shown here is derived from an EMBL/GenBank/DDBJ whole genome shotgun (WGS) entry which is preliminary data.</text>
</comment>
<comment type="subcellular location">
    <subcellularLocation>
        <location evidence="4">Cytoplasm</location>
    </subcellularLocation>
    <subcellularLocation>
        <location evidence="4">Nucleus</location>
    </subcellularLocation>
</comment>
<accession>A0A1D2MDR4</accession>
<dbReference type="EMBL" id="LJIJ01001706">
    <property type="protein sequence ID" value="ODM91004.1"/>
    <property type="molecule type" value="Genomic_DNA"/>
</dbReference>
<gene>
    <name evidence="6" type="ORF">Ocin01_15676</name>
</gene>
<evidence type="ECO:0000256" key="2">
    <source>
        <dbReference type="ARBA" id="ARBA00022679"/>
    </source>
</evidence>
<protein>
    <recommendedName>
        <fullName evidence="4">S-methyl-5'-thioadenosine phosphorylase</fullName>
        <ecNumber evidence="4">2.4.2.28</ecNumber>
    </recommendedName>
    <alternativeName>
        <fullName evidence="4">5'-methylthioadenosine phosphorylase</fullName>
        <shortName evidence="4">MTA phosphorylase</shortName>
        <shortName evidence="4">MTAP</shortName>
        <shortName evidence="4">MTAPase</shortName>
    </alternativeName>
</protein>
<dbReference type="Gene3D" id="3.40.50.1580">
    <property type="entry name" value="Nucleoside phosphorylase domain"/>
    <property type="match status" value="1"/>
</dbReference>
<dbReference type="Pfam" id="PF01048">
    <property type="entry name" value="PNP_UDP_1"/>
    <property type="match status" value="1"/>
</dbReference>
<dbReference type="NCBIfam" id="TIGR01694">
    <property type="entry name" value="MTAP"/>
    <property type="match status" value="1"/>
</dbReference>
<evidence type="ECO:0000256" key="1">
    <source>
        <dbReference type="ARBA" id="ARBA00022676"/>
    </source>
</evidence>
<dbReference type="GO" id="GO:0005829">
    <property type="term" value="C:cytosol"/>
    <property type="evidence" value="ECO:0007669"/>
    <property type="project" value="TreeGrafter"/>
</dbReference>
<dbReference type="UniPathway" id="UPA00904">
    <property type="reaction ID" value="UER00873"/>
</dbReference>
<reference evidence="6 7" key="1">
    <citation type="journal article" date="2016" name="Genome Biol. Evol.">
        <title>Gene Family Evolution Reflects Adaptation to Soil Environmental Stressors in the Genome of the Collembolan Orchesella cincta.</title>
        <authorList>
            <person name="Faddeeva-Vakhrusheva A."/>
            <person name="Derks M.F."/>
            <person name="Anvar S.Y."/>
            <person name="Agamennone V."/>
            <person name="Suring W."/>
            <person name="Smit S."/>
            <person name="van Straalen N.M."/>
            <person name="Roelofs D."/>
        </authorList>
    </citation>
    <scope>NUCLEOTIDE SEQUENCE [LARGE SCALE GENOMIC DNA]</scope>
    <source>
        <tissue evidence="6">Mixed pool</tissue>
    </source>
</reference>
<dbReference type="GO" id="GO:0006166">
    <property type="term" value="P:purine ribonucleoside salvage"/>
    <property type="evidence" value="ECO:0007669"/>
    <property type="project" value="UniProtKB-KW"/>
</dbReference>
<feature type="binding site" evidence="4">
    <location>
        <position position="11"/>
    </location>
    <ligand>
        <name>phosphate</name>
        <dbReference type="ChEBI" id="CHEBI:43474"/>
    </ligand>
</feature>
<comment type="similarity">
    <text evidence="4">Belongs to the PNP/MTAP phosphorylase family. MTAP subfamily.</text>
</comment>
<feature type="site" description="Important for substrate specificity" evidence="4">
    <location>
        <position position="172"/>
    </location>
</feature>
<dbReference type="PROSITE" id="PS01240">
    <property type="entry name" value="PNP_MTAP_2"/>
    <property type="match status" value="1"/>
</dbReference>
<feature type="binding site" evidence="4">
    <location>
        <begin position="214"/>
        <end position="216"/>
    </location>
    <ligand>
        <name>substrate</name>
    </ligand>
</feature>
<comment type="subunit">
    <text evidence="4">Homotrimer.</text>
</comment>
<comment type="function">
    <text evidence="4">Catalyzes the reversible phosphorylation of S-methyl-5'-thioadenosine (MTA) to adenine and 5-methylthioribose-1-phosphate. Involved in the breakdown of MTA, a major by-product of polyamine biosynthesis. Responsible for the first step in the methionine salvage pathway after MTA has been generated from S-adenosylmethionine. Has broad substrate specificity with 6-aminopurine nucleosides as preferred substrates.</text>
</comment>
<dbReference type="FunFam" id="3.40.50.1580:FF:000012">
    <property type="entry name" value="Probable 6-oxopurine nucleoside phosphorylase"/>
    <property type="match status" value="1"/>
</dbReference>
<proteinExistence type="inferred from homology"/>
<dbReference type="EC" id="2.4.2.28" evidence="4"/>
<dbReference type="InterPro" id="IPR010044">
    <property type="entry name" value="MTAP"/>
</dbReference>
<evidence type="ECO:0000259" key="5">
    <source>
        <dbReference type="Pfam" id="PF01048"/>
    </source>
</evidence>
<keyword evidence="1 4" id="KW-0328">Glycosyltransferase</keyword>
<dbReference type="OMA" id="ADPFCPE"/>
<dbReference type="HAMAP" id="MF_01963">
    <property type="entry name" value="MTAP"/>
    <property type="match status" value="1"/>
</dbReference>
<evidence type="ECO:0000256" key="3">
    <source>
        <dbReference type="ARBA" id="ARBA00022726"/>
    </source>
</evidence>
<keyword evidence="3 4" id="KW-0660">Purine salvage</keyword>
<dbReference type="InterPro" id="IPR000845">
    <property type="entry name" value="Nucleoside_phosphorylase_d"/>
</dbReference>
<dbReference type="InterPro" id="IPR035994">
    <property type="entry name" value="Nucleoside_phosphorylase_sf"/>
</dbReference>
<feature type="domain" description="Nucleoside phosphorylase" evidence="5">
    <location>
        <begin position="4"/>
        <end position="249"/>
    </location>
</feature>
<dbReference type="InterPro" id="IPR018099">
    <property type="entry name" value="Purine_phosphorylase-2_CS"/>
</dbReference>
<dbReference type="Proteomes" id="UP000094527">
    <property type="component" value="Unassembled WGS sequence"/>
</dbReference>
<keyword evidence="2 4" id="KW-0808">Transferase</keyword>
<dbReference type="STRING" id="48709.A0A1D2MDR4"/>
<feature type="binding site" evidence="4">
    <location>
        <begin position="86"/>
        <end position="87"/>
    </location>
    <ligand>
        <name>phosphate</name>
        <dbReference type="ChEBI" id="CHEBI:43474"/>
    </ligand>
</feature>
<keyword evidence="7" id="KW-1185">Reference proteome</keyword>
<dbReference type="PANTHER" id="PTHR42679">
    <property type="entry name" value="S-METHYL-5'-THIOADENOSINE PHOSPHORYLASE"/>
    <property type="match status" value="1"/>
</dbReference>
<dbReference type="CDD" id="cd09010">
    <property type="entry name" value="MTAP_SsMTAPII_like_MTIP"/>
    <property type="match status" value="1"/>
</dbReference>